<dbReference type="EMBL" id="JACZHT010000001">
    <property type="protein sequence ID" value="MBE1236556.1"/>
    <property type="molecule type" value="Genomic_DNA"/>
</dbReference>
<evidence type="ECO:0000313" key="6">
    <source>
        <dbReference type="EMBL" id="MBE1236556.1"/>
    </source>
</evidence>
<evidence type="ECO:0000256" key="3">
    <source>
        <dbReference type="ARBA" id="ARBA00022970"/>
    </source>
</evidence>
<keyword evidence="2 4" id="KW-0732">Signal</keyword>
<dbReference type="CDD" id="cd06339">
    <property type="entry name" value="PBP1_YraM_LppC_lipoprotein-like"/>
    <property type="match status" value="1"/>
</dbReference>
<dbReference type="InterPro" id="IPR028081">
    <property type="entry name" value="Leu-bd"/>
</dbReference>
<keyword evidence="7" id="KW-1185">Reference proteome</keyword>
<evidence type="ECO:0000259" key="5">
    <source>
        <dbReference type="Pfam" id="PF13458"/>
    </source>
</evidence>
<gene>
    <name evidence="6" type="ORF">IHV25_02670</name>
</gene>
<accession>A0A8J7CVP9</accession>
<dbReference type="AlphaFoldDB" id="A0A8J7CVP9"/>
<dbReference type="InterPro" id="IPR028082">
    <property type="entry name" value="Peripla_BP_I"/>
</dbReference>
<dbReference type="InterPro" id="IPR051010">
    <property type="entry name" value="BCAA_transport"/>
</dbReference>
<feature type="domain" description="Leucine-binding protein" evidence="5">
    <location>
        <begin position="7"/>
        <end position="330"/>
    </location>
</feature>
<dbReference type="Pfam" id="PF13458">
    <property type="entry name" value="Peripla_BP_6"/>
    <property type="match status" value="1"/>
</dbReference>
<dbReference type="SUPFAM" id="SSF53822">
    <property type="entry name" value="Periplasmic binding protein-like I"/>
    <property type="match status" value="1"/>
</dbReference>
<sequence>MLADTASIRVAFLAPLSGSAAAVGQELLNAAQIAAIEIGPANFVLQPYDTGGTAQGAAQAARSAVSQGARMIVGPLFADSVRAVAPVANEAGIPVVAFSSDATVAGGAVNLIGFVPAEQLRRIFEHAVQKGRHSVAVLVPNTPAGRKTAEAAQSVAAQTGMRLVGAESYQPGGAGADVAMSRLRSRGSFDALLIADTGAGLTSVANQLAMSGIESGPVMILGTMLWDSDPGLGRNRTLTGARFPAPDEAGISAFRQKYENMYGASPSDIAALGHDATALAAVLVRTGPNAITLQTVRNPHGFVGAGGLFRFRADGVAERGLAIREVTASGSTQVEPAPRAFPGPML</sequence>
<evidence type="ECO:0000256" key="2">
    <source>
        <dbReference type="ARBA" id="ARBA00022729"/>
    </source>
</evidence>
<dbReference type="PANTHER" id="PTHR30483:SF6">
    <property type="entry name" value="PERIPLASMIC BINDING PROTEIN OF ABC TRANSPORTER FOR NATURAL AMINO ACIDS"/>
    <property type="match status" value="1"/>
</dbReference>
<dbReference type="Gene3D" id="3.40.50.2300">
    <property type="match status" value="2"/>
</dbReference>
<evidence type="ECO:0000256" key="1">
    <source>
        <dbReference type="ARBA" id="ARBA00010062"/>
    </source>
</evidence>
<proteinExistence type="inferred from homology"/>
<dbReference type="GO" id="GO:0006865">
    <property type="term" value="P:amino acid transport"/>
    <property type="evidence" value="ECO:0007669"/>
    <property type="project" value="UniProtKB-KW"/>
</dbReference>
<reference evidence="6" key="1">
    <citation type="submission" date="2020-10" db="EMBL/GenBank/DDBJ databases">
        <title>Genome sequence of the unusual species of purple photosynthetic bacteria, Phaeovibrio sulfidiphilus DSM 23193, type strain.</title>
        <authorList>
            <person name="Kyndt J.A."/>
            <person name="Meyer T.E."/>
        </authorList>
    </citation>
    <scope>NUCLEOTIDE SEQUENCE</scope>
    <source>
        <strain evidence="6">DSM 23193</strain>
    </source>
</reference>
<evidence type="ECO:0000256" key="4">
    <source>
        <dbReference type="SAM" id="SignalP"/>
    </source>
</evidence>
<evidence type="ECO:0000313" key="7">
    <source>
        <dbReference type="Proteomes" id="UP000631034"/>
    </source>
</evidence>
<comment type="caution">
    <text evidence="6">The sequence shown here is derived from an EMBL/GenBank/DDBJ whole genome shotgun (WGS) entry which is preliminary data.</text>
</comment>
<feature type="signal peptide" evidence="4">
    <location>
        <begin position="1"/>
        <end position="22"/>
    </location>
</feature>
<dbReference type="Proteomes" id="UP000631034">
    <property type="component" value="Unassembled WGS sequence"/>
</dbReference>
<feature type="chain" id="PRO_5035221000" evidence="4">
    <location>
        <begin position="23"/>
        <end position="346"/>
    </location>
</feature>
<comment type="similarity">
    <text evidence="1">Belongs to the leucine-binding protein family.</text>
</comment>
<keyword evidence="3" id="KW-0029">Amino-acid transport</keyword>
<protein>
    <submittedName>
        <fullName evidence="6">Penicillin-binding protein activator</fullName>
    </submittedName>
</protein>
<keyword evidence="3" id="KW-0813">Transport</keyword>
<organism evidence="6 7">
    <name type="scientific">Phaeovibrio sulfidiphilus</name>
    <dbReference type="NCBI Taxonomy" id="1220600"/>
    <lineage>
        <taxon>Bacteria</taxon>
        <taxon>Pseudomonadati</taxon>
        <taxon>Pseudomonadota</taxon>
        <taxon>Alphaproteobacteria</taxon>
        <taxon>Rhodospirillales</taxon>
        <taxon>Rhodospirillaceae</taxon>
        <taxon>Phaeovibrio</taxon>
    </lineage>
</organism>
<name>A0A8J7CVP9_9PROT</name>
<dbReference type="PANTHER" id="PTHR30483">
    <property type="entry name" value="LEUCINE-SPECIFIC-BINDING PROTEIN"/>
    <property type="match status" value="1"/>
</dbReference>